<proteinExistence type="predicted"/>
<reference evidence="1" key="1">
    <citation type="submission" date="2020-10" db="EMBL/GenBank/DDBJ databases">
        <title>CRESS DNA virus dark matter in the feces of wild birds.</title>
        <authorList>
            <person name="Yang S."/>
            <person name="Zhang W."/>
        </authorList>
    </citation>
    <scope>NUCLEOTIDE SEQUENCE</scope>
    <source>
        <strain evidence="1">Par76usv6</strain>
    </source>
</reference>
<protein>
    <submittedName>
        <fullName evidence="1">Triacylglycerol lipase</fullName>
    </submittedName>
</protein>
<organism evidence="1">
    <name type="scientific">Nandayus nenday CRESS-DNA-virus sp</name>
    <dbReference type="NCBI Taxonomy" id="2815047"/>
    <lineage>
        <taxon>Viruses</taxon>
        <taxon>Monodnaviria</taxon>
        <taxon>Shotokuvirae</taxon>
        <taxon>Cressdnaviricota</taxon>
    </lineage>
</organism>
<dbReference type="EMBL" id="MW182772">
    <property type="protein sequence ID" value="QTE03398.1"/>
    <property type="molecule type" value="Genomic_DNA"/>
</dbReference>
<accession>A0A8A4XC81</accession>
<name>A0A8A4XC81_9VIRU</name>
<sequence>MSFESQSKKAIAISQNRKWSQNQPAYKNAYAFKSNAASSGDRVAGSKWLAALADDAYSSKEGYAIKVNPYTGEKEMFVRGTTFKSWGYEWFQNAVEALPRKGYSQAPGLRFAATDSFRRRKAFADKAAAAARREGVSVVYGHSRGGAVIHDMNVPGASKVGLDAATVLVDGKASFTNYRQGQWFDKFIGPERKGRVKIIGGRKSYNPNPRSKRFHKVWK</sequence>
<evidence type="ECO:0000313" key="1">
    <source>
        <dbReference type="EMBL" id="QTE03398.1"/>
    </source>
</evidence>